<evidence type="ECO:0000313" key="3">
    <source>
        <dbReference type="Proteomes" id="UP001642487"/>
    </source>
</evidence>
<feature type="compositionally biased region" description="Basic and acidic residues" evidence="1">
    <location>
        <begin position="216"/>
        <end position="272"/>
    </location>
</feature>
<evidence type="ECO:0000256" key="1">
    <source>
        <dbReference type="SAM" id="MobiDB-lite"/>
    </source>
</evidence>
<gene>
    <name evidence="2" type="ORF">CITCOLO1_LOCUS14335</name>
</gene>
<keyword evidence="3" id="KW-1185">Reference proteome</keyword>
<accession>A0ABP0YNW4</accession>
<dbReference type="Proteomes" id="UP001642487">
    <property type="component" value="Chromosome 5"/>
</dbReference>
<organism evidence="2 3">
    <name type="scientific">Citrullus colocynthis</name>
    <name type="common">colocynth</name>
    <dbReference type="NCBI Taxonomy" id="252529"/>
    <lineage>
        <taxon>Eukaryota</taxon>
        <taxon>Viridiplantae</taxon>
        <taxon>Streptophyta</taxon>
        <taxon>Embryophyta</taxon>
        <taxon>Tracheophyta</taxon>
        <taxon>Spermatophyta</taxon>
        <taxon>Magnoliopsida</taxon>
        <taxon>eudicotyledons</taxon>
        <taxon>Gunneridae</taxon>
        <taxon>Pentapetalae</taxon>
        <taxon>rosids</taxon>
        <taxon>fabids</taxon>
        <taxon>Cucurbitales</taxon>
        <taxon>Cucurbitaceae</taxon>
        <taxon>Benincaseae</taxon>
        <taxon>Citrullus</taxon>
    </lineage>
</organism>
<name>A0ABP0YNW4_9ROSI</name>
<sequence length="333" mass="38025">MSRREYRESDSKRHRSRFDREPSPKRSRRDRKTLEEKLSRNSSSHVEDNKDRDQKDELRHVGQDMIPHESSLALESKPEGGVGKGANRTSDGRDGRTKHPVNPTEVPRSRSYFQHDEHGNAGQVGRSFGRSATSERGWWKDSKDPDKDNDRASGRTSYNSQQRDDKPQAAREDRHHGGSSKLEVDALAPARKRPAFREKKITVDNESGEKAAMVPESKKSSDLHQPQEGRERREERGRDTRYSEKLNKHVNGDMATKRDEVKRGGYPARERYGNGSGGGNYRGRDRFGGKQGYRASGTRVEKWKHDLFHEANRSPTPKNEEDQIAKVEALLSS</sequence>
<evidence type="ECO:0000313" key="2">
    <source>
        <dbReference type="EMBL" id="CAK9322198.1"/>
    </source>
</evidence>
<dbReference type="EMBL" id="OZ021739">
    <property type="protein sequence ID" value="CAK9322198.1"/>
    <property type="molecule type" value="Genomic_DNA"/>
</dbReference>
<dbReference type="PANTHER" id="PTHR36364">
    <property type="entry name" value="OS03G0203000 PROTEIN"/>
    <property type="match status" value="1"/>
</dbReference>
<evidence type="ECO:0008006" key="4">
    <source>
        <dbReference type="Google" id="ProtNLM"/>
    </source>
</evidence>
<proteinExistence type="predicted"/>
<feature type="compositionally biased region" description="Basic and acidic residues" evidence="1">
    <location>
        <begin position="32"/>
        <end position="62"/>
    </location>
</feature>
<feature type="region of interest" description="Disordered" evidence="1">
    <location>
        <begin position="1"/>
        <end position="298"/>
    </location>
</feature>
<dbReference type="PANTHER" id="PTHR36364:SF1">
    <property type="entry name" value="OS03G0203000 PROTEIN"/>
    <property type="match status" value="1"/>
</dbReference>
<reference evidence="2 3" key="1">
    <citation type="submission" date="2024-03" db="EMBL/GenBank/DDBJ databases">
        <authorList>
            <person name="Gkanogiannis A."/>
            <person name="Becerra Lopez-Lavalle L."/>
        </authorList>
    </citation>
    <scope>NUCLEOTIDE SEQUENCE [LARGE SCALE GENOMIC DNA]</scope>
</reference>
<feature type="compositionally biased region" description="Basic and acidic residues" evidence="1">
    <location>
        <begin position="195"/>
        <end position="209"/>
    </location>
</feature>
<feature type="compositionally biased region" description="Basic and acidic residues" evidence="1">
    <location>
        <begin position="162"/>
        <end position="176"/>
    </location>
</feature>
<protein>
    <recommendedName>
        <fullName evidence="4">Btz domain-containing protein</fullName>
    </recommendedName>
</protein>
<feature type="compositionally biased region" description="Basic and acidic residues" evidence="1">
    <location>
        <begin position="1"/>
        <end position="11"/>
    </location>
</feature>
<feature type="compositionally biased region" description="Basic and acidic residues" evidence="1">
    <location>
        <begin position="137"/>
        <end position="153"/>
    </location>
</feature>